<feature type="transmembrane region" description="Helical" evidence="8">
    <location>
        <begin position="93"/>
        <end position="112"/>
    </location>
</feature>
<comment type="caution">
    <text evidence="9">The sequence shown here is derived from an EMBL/GenBank/DDBJ whole genome shotgun (WGS) entry which is preliminary data.</text>
</comment>
<dbReference type="PANTHER" id="PTHR23129:SF0">
    <property type="entry name" value="ACYL-COENZYME A DIPHOSPHATASE FITM2"/>
    <property type="match status" value="1"/>
</dbReference>
<dbReference type="EMBL" id="CAJVPQ010002047">
    <property type="protein sequence ID" value="CAG8581194.1"/>
    <property type="molecule type" value="Genomic_DNA"/>
</dbReference>
<protein>
    <submittedName>
        <fullName evidence="9">5592_t:CDS:1</fullName>
    </submittedName>
</protein>
<evidence type="ECO:0000256" key="7">
    <source>
        <dbReference type="ARBA" id="ARBA00023136"/>
    </source>
</evidence>
<dbReference type="Proteomes" id="UP000789570">
    <property type="component" value="Unassembled WGS sequence"/>
</dbReference>
<dbReference type="GO" id="GO:0010945">
    <property type="term" value="F:coenzyme A diphosphatase activity"/>
    <property type="evidence" value="ECO:0007669"/>
    <property type="project" value="InterPro"/>
</dbReference>
<keyword evidence="6" id="KW-0443">Lipid metabolism</keyword>
<evidence type="ECO:0000256" key="6">
    <source>
        <dbReference type="ARBA" id="ARBA00023098"/>
    </source>
</evidence>
<feature type="transmembrane region" description="Helical" evidence="8">
    <location>
        <begin position="62"/>
        <end position="81"/>
    </location>
</feature>
<feature type="transmembrane region" description="Helical" evidence="8">
    <location>
        <begin position="25"/>
        <end position="42"/>
    </location>
</feature>
<sequence length="269" mass="32012">MKLSRVEMLKKSKEERELEYKRNHIIGQCVLGSFYVITVVLGSFARTPESYWSSRSNLINKYFVKIGWFWTTIVFIIYAILIHTNKLEQFVKAIIRLLLASLYWYLFTQWLFGPSLLDRVFVLTGGECSKVVPGEIFEAHVCRKGGGDWNNGHDVSGHCFMLIHASLFILEDANILFYRSNNWKNKFLFKLFGGLLFLWWWMLLMTAVYFHTSFEKFTGTLSGLFYWALMYGFIFPKYMPYMMPYELEGYKFDKKSNYWNDDTERIDYF</sequence>
<dbReference type="OrthoDB" id="5579088at2759"/>
<dbReference type="GO" id="GO:0008654">
    <property type="term" value="P:phospholipid biosynthetic process"/>
    <property type="evidence" value="ECO:0007669"/>
    <property type="project" value="TreeGrafter"/>
</dbReference>
<comment type="subcellular location">
    <subcellularLocation>
        <location evidence="1">Endoplasmic reticulum membrane</location>
        <topology evidence="1">Multi-pass membrane protein</topology>
    </subcellularLocation>
</comment>
<feature type="transmembrane region" description="Helical" evidence="8">
    <location>
        <begin position="155"/>
        <end position="177"/>
    </location>
</feature>
<evidence type="ECO:0000256" key="2">
    <source>
        <dbReference type="ARBA" id="ARBA00022692"/>
    </source>
</evidence>
<dbReference type="GO" id="GO:0019915">
    <property type="term" value="P:lipid storage"/>
    <property type="evidence" value="ECO:0007669"/>
    <property type="project" value="InterPro"/>
</dbReference>
<organism evidence="9 10">
    <name type="scientific">Funneliformis caledonium</name>
    <dbReference type="NCBI Taxonomy" id="1117310"/>
    <lineage>
        <taxon>Eukaryota</taxon>
        <taxon>Fungi</taxon>
        <taxon>Fungi incertae sedis</taxon>
        <taxon>Mucoromycota</taxon>
        <taxon>Glomeromycotina</taxon>
        <taxon>Glomeromycetes</taxon>
        <taxon>Glomerales</taxon>
        <taxon>Glomeraceae</taxon>
        <taxon>Funneliformis</taxon>
    </lineage>
</organism>
<keyword evidence="3" id="KW-0378">Hydrolase</keyword>
<dbReference type="InterPro" id="IPR019388">
    <property type="entry name" value="FIT"/>
</dbReference>
<keyword evidence="5 8" id="KW-1133">Transmembrane helix</keyword>
<keyword evidence="10" id="KW-1185">Reference proteome</keyword>
<keyword evidence="7 8" id="KW-0472">Membrane</keyword>
<dbReference type="Pfam" id="PF10261">
    <property type="entry name" value="FIT"/>
    <property type="match status" value="2"/>
</dbReference>
<evidence type="ECO:0000256" key="8">
    <source>
        <dbReference type="SAM" id="Phobius"/>
    </source>
</evidence>
<dbReference type="GO" id="GO:0005789">
    <property type="term" value="C:endoplasmic reticulum membrane"/>
    <property type="evidence" value="ECO:0007669"/>
    <property type="project" value="UniProtKB-SubCell"/>
</dbReference>
<evidence type="ECO:0000313" key="9">
    <source>
        <dbReference type="EMBL" id="CAG8581194.1"/>
    </source>
</evidence>
<evidence type="ECO:0000313" key="10">
    <source>
        <dbReference type="Proteomes" id="UP000789570"/>
    </source>
</evidence>
<evidence type="ECO:0000256" key="3">
    <source>
        <dbReference type="ARBA" id="ARBA00022801"/>
    </source>
</evidence>
<evidence type="ECO:0000256" key="4">
    <source>
        <dbReference type="ARBA" id="ARBA00022824"/>
    </source>
</evidence>
<proteinExistence type="predicted"/>
<feature type="transmembrane region" description="Helical" evidence="8">
    <location>
        <begin position="217"/>
        <end position="235"/>
    </location>
</feature>
<reference evidence="9" key="1">
    <citation type="submission" date="2021-06" db="EMBL/GenBank/DDBJ databases">
        <authorList>
            <person name="Kallberg Y."/>
            <person name="Tangrot J."/>
            <person name="Rosling A."/>
        </authorList>
    </citation>
    <scope>NUCLEOTIDE SEQUENCE</scope>
    <source>
        <strain evidence="9">UK204</strain>
    </source>
</reference>
<accession>A0A9N9BZI5</accession>
<evidence type="ECO:0000256" key="1">
    <source>
        <dbReference type="ARBA" id="ARBA00004477"/>
    </source>
</evidence>
<name>A0A9N9BZI5_9GLOM</name>
<feature type="transmembrane region" description="Helical" evidence="8">
    <location>
        <begin position="189"/>
        <end position="211"/>
    </location>
</feature>
<dbReference type="PANTHER" id="PTHR23129">
    <property type="entry name" value="ACYL-COENZYME A DIPHOSPHATASE FITM2"/>
    <property type="match status" value="1"/>
</dbReference>
<dbReference type="AlphaFoldDB" id="A0A9N9BZI5"/>
<evidence type="ECO:0000256" key="5">
    <source>
        <dbReference type="ARBA" id="ARBA00022989"/>
    </source>
</evidence>
<dbReference type="GO" id="GO:0034389">
    <property type="term" value="P:lipid droplet organization"/>
    <property type="evidence" value="ECO:0007669"/>
    <property type="project" value="TreeGrafter"/>
</dbReference>
<gene>
    <name evidence="9" type="ORF">FCALED_LOCUS7604</name>
</gene>
<keyword evidence="2 8" id="KW-0812">Transmembrane</keyword>
<keyword evidence="4" id="KW-0256">Endoplasmic reticulum</keyword>